<sequence length="80" mass="8522">TALASMSQGKIGRHQVDELEVSETALQALRKKGLSELASEAPALHDWRDGFSVSGDRLRLNTEQATAVGAFHSAAARFSA</sequence>
<dbReference type="Proteomes" id="UP000476281">
    <property type="component" value="Unassembled WGS sequence"/>
</dbReference>
<dbReference type="AlphaFoldDB" id="A0A6L3X145"/>
<feature type="domain" description="Primosomal protein N'-like winged helix" evidence="1">
    <location>
        <begin position="2"/>
        <end position="37"/>
    </location>
</feature>
<dbReference type="Pfam" id="PF21213">
    <property type="entry name" value="WHD_PriA"/>
    <property type="match status" value="1"/>
</dbReference>
<protein>
    <submittedName>
        <fullName evidence="2">Primosomal protein N</fullName>
    </submittedName>
</protein>
<name>A0A6L3X145_9ENTR</name>
<feature type="non-terminal residue" evidence="2">
    <location>
        <position position="1"/>
    </location>
</feature>
<gene>
    <name evidence="2" type="ORF">F9C29_36770</name>
</gene>
<accession>A0A6L3X145</accession>
<dbReference type="EMBL" id="WBSZ01003075">
    <property type="protein sequence ID" value="KAB2414569.1"/>
    <property type="molecule type" value="Genomic_DNA"/>
</dbReference>
<proteinExistence type="predicted"/>
<dbReference type="InterPro" id="IPR048949">
    <property type="entry name" value="WHD_PriA"/>
</dbReference>
<organism evidence="2 3">
    <name type="scientific">Enterobacter hormaechei</name>
    <dbReference type="NCBI Taxonomy" id="158836"/>
    <lineage>
        <taxon>Bacteria</taxon>
        <taxon>Pseudomonadati</taxon>
        <taxon>Pseudomonadota</taxon>
        <taxon>Gammaproteobacteria</taxon>
        <taxon>Enterobacterales</taxon>
        <taxon>Enterobacteriaceae</taxon>
        <taxon>Enterobacter</taxon>
        <taxon>Enterobacter cloacae complex</taxon>
    </lineage>
</organism>
<evidence type="ECO:0000313" key="2">
    <source>
        <dbReference type="EMBL" id="KAB2414569.1"/>
    </source>
</evidence>
<reference evidence="2 3" key="1">
    <citation type="submission" date="2019-09" db="EMBL/GenBank/DDBJ databases">
        <title>Reversal of blaTEM antimicrobial resistance by CRISPR-Cas9 in clinical E. coli and other Enterobacteriaceae strains.</title>
        <authorList>
            <person name="Tagliaferri T."/>
            <person name="Guimaraes N."/>
            <person name="Pereira M."/>
            <person name="Felicori L."/>
            <person name="Horz H.-P."/>
            <person name="Santos S."/>
            <person name="Mendes T."/>
        </authorList>
    </citation>
    <scope>NUCLEOTIDE SEQUENCE [LARGE SCALE GENOMIC DNA]</scope>
    <source>
        <strain evidence="2 3">E2_blaTEM_MG</strain>
    </source>
</reference>
<evidence type="ECO:0000259" key="1">
    <source>
        <dbReference type="Pfam" id="PF21213"/>
    </source>
</evidence>
<evidence type="ECO:0000313" key="3">
    <source>
        <dbReference type="Proteomes" id="UP000476281"/>
    </source>
</evidence>
<comment type="caution">
    <text evidence="2">The sequence shown here is derived from an EMBL/GenBank/DDBJ whole genome shotgun (WGS) entry which is preliminary data.</text>
</comment>
<feature type="non-terminal residue" evidence="2">
    <location>
        <position position="80"/>
    </location>
</feature>